<protein>
    <submittedName>
        <fullName evidence="3">Phage major capsid protein</fullName>
    </submittedName>
</protein>
<accession>A0A941CP80</accession>
<dbReference type="InterPro" id="IPR054612">
    <property type="entry name" value="Phage_capsid-like_C"/>
</dbReference>
<proteinExistence type="predicted"/>
<comment type="caution">
    <text evidence="3">The sequence shown here is derived from an EMBL/GenBank/DDBJ whole genome shotgun (WGS) entry which is preliminary data.</text>
</comment>
<dbReference type="EMBL" id="JAGSCS010000004">
    <property type="protein sequence ID" value="MBR0575687.1"/>
    <property type="molecule type" value="Genomic_DNA"/>
</dbReference>
<dbReference type="Pfam" id="PF05065">
    <property type="entry name" value="Phage_capsid"/>
    <property type="match status" value="1"/>
</dbReference>
<dbReference type="AlphaFoldDB" id="A0A941CP80"/>
<gene>
    <name evidence="3" type="ORF">KCG48_04945</name>
</gene>
<reference evidence="3" key="1">
    <citation type="submission" date="2021-04" db="EMBL/GenBank/DDBJ databases">
        <title>Proteiniclasticum sedimins sp. nov., an obligate anaerobic bacterium isolated from anaerobic sludge.</title>
        <authorList>
            <person name="Liu J."/>
        </authorList>
    </citation>
    <scope>NUCLEOTIDE SEQUENCE</scope>
    <source>
        <strain evidence="3">BAD-10</strain>
    </source>
</reference>
<name>A0A941CP80_9CLOT</name>
<organism evidence="3 4">
    <name type="scientific">Proteiniclasticum sediminis</name>
    <dbReference type="NCBI Taxonomy" id="2804028"/>
    <lineage>
        <taxon>Bacteria</taxon>
        <taxon>Bacillati</taxon>
        <taxon>Bacillota</taxon>
        <taxon>Clostridia</taxon>
        <taxon>Eubacteriales</taxon>
        <taxon>Clostridiaceae</taxon>
        <taxon>Proteiniclasticum</taxon>
    </lineage>
</organism>
<evidence type="ECO:0000256" key="1">
    <source>
        <dbReference type="ARBA" id="ARBA00004328"/>
    </source>
</evidence>
<sequence>MRELLAKIEQKRIAAKAFTEGETKDLDKAKGLLDEIDELTKEFEIEKRLFESEKAHNAPTDDQIQDKEKDSTVDGFAVVAKMLKNQKLDDTEKALIVGGTSGEEYLLPEDVQLAIKELRRSYISAKDLVTVNPVNALTGSSNYESGDVVGLTALTDGNDIDATGQPAFTRKPWAIDFFAKIIPVSNILQGAEKAGLLGYLNRWFIKNAVYTENNAIFTALKSGKVAKAIKGWEALKLSINTELDPAILLDAVIVTNQTGFSILDAEKFADGKPVLQENPANRTEKLFQGLPVRVFSDAQLPLVGGLAPMFYGSLKAGAEFEDYQNLQFATSEHFYFGKNQTAIRVIEGFDVIQTDADAYIYATFEATPVVTG</sequence>
<evidence type="ECO:0000313" key="4">
    <source>
        <dbReference type="Proteomes" id="UP000675379"/>
    </source>
</evidence>
<evidence type="ECO:0000259" key="2">
    <source>
        <dbReference type="Pfam" id="PF05065"/>
    </source>
</evidence>
<keyword evidence="4" id="KW-1185">Reference proteome</keyword>
<dbReference type="SUPFAM" id="SSF56563">
    <property type="entry name" value="Major capsid protein gp5"/>
    <property type="match status" value="1"/>
</dbReference>
<dbReference type="NCBIfam" id="TIGR01554">
    <property type="entry name" value="major_cap_HK97"/>
    <property type="match status" value="1"/>
</dbReference>
<dbReference type="Proteomes" id="UP000675379">
    <property type="component" value="Unassembled WGS sequence"/>
</dbReference>
<feature type="domain" description="Phage capsid-like C-terminal" evidence="2">
    <location>
        <begin position="105"/>
        <end position="361"/>
    </location>
</feature>
<evidence type="ECO:0000313" key="3">
    <source>
        <dbReference type="EMBL" id="MBR0575687.1"/>
    </source>
</evidence>
<dbReference type="InterPro" id="IPR024455">
    <property type="entry name" value="Phage_capsid"/>
</dbReference>
<comment type="subcellular location">
    <subcellularLocation>
        <location evidence="1">Virion</location>
    </subcellularLocation>
</comment>
<dbReference type="RefSeq" id="WP_211800232.1">
    <property type="nucleotide sequence ID" value="NZ_JAGSCS010000004.1"/>
</dbReference>